<comment type="caution">
    <text evidence="2">The sequence shown here is derived from an EMBL/GenBank/DDBJ whole genome shotgun (WGS) entry which is preliminary data.</text>
</comment>
<dbReference type="AlphaFoldDB" id="A0A2H5X8V4"/>
<dbReference type="Proteomes" id="UP000236173">
    <property type="component" value="Unassembled WGS sequence"/>
</dbReference>
<organism evidence="2 3">
    <name type="scientific">Candidatus Fervidibacter japonicus</name>
    <dbReference type="NCBI Taxonomy" id="2035412"/>
    <lineage>
        <taxon>Bacteria</taxon>
        <taxon>Candidatus Fervidibacterota</taxon>
        <taxon>Candidatus Fervidibacter</taxon>
    </lineage>
</organism>
<evidence type="ECO:0000313" key="3">
    <source>
        <dbReference type="Proteomes" id="UP000236173"/>
    </source>
</evidence>
<accession>A0A2H5X8V4</accession>
<gene>
    <name evidence="2" type="ORF">HRbin17_00110</name>
</gene>
<feature type="domain" description="DUF1854" evidence="1">
    <location>
        <begin position="47"/>
        <end position="167"/>
    </location>
</feature>
<evidence type="ECO:0000259" key="1">
    <source>
        <dbReference type="Pfam" id="PF08909"/>
    </source>
</evidence>
<proteinExistence type="predicted"/>
<reference evidence="3" key="1">
    <citation type="submission" date="2017-09" db="EMBL/GenBank/DDBJ databases">
        <title>Metaegenomics of thermophilic ammonia-oxidizing enrichment culture.</title>
        <authorList>
            <person name="Kato S."/>
            <person name="Suzuki K."/>
        </authorList>
    </citation>
    <scope>NUCLEOTIDE SEQUENCE [LARGE SCALE GENOMIC DNA]</scope>
</reference>
<sequence length="172" mass="20080">MLRSWEAEPDIEVRVLPPDDVRFFKLPDGRIALVWGDQTIVVGKILRTLPITDPWRYLIVYDAEGNEIGIITDIAELDPTSQAVVREELERRYHMPKVLKVLSVERLPQTGHTRWRVETDEGAKEFVVPGSEHIYTSRYPRIFLIDDQGNRYEIPNFERLDPRSRRIAAPFI</sequence>
<protein>
    <recommendedName>
        <fullName evidence="1">DUF1854 domain-containing protein</fullName>
    </recommendedName>
</protein>
<name>A0A2H5X8V4_9BACT</name>
<dbReference type="InterPro" id="IPR015005">
    <property type="entry name" value="DUF1854"/>
</dbReference>
<evidence type="ECO:0000313" key="2">
    <source>
        <dbReference type="EMBL" id="GBC97622.1"/>
    </source>
</evidence>
<dbReference type="EMBL" id="BEHT01000001">
    <property type="protein sequence ID" value="GBC97622.1"/>
    <property type="molecule type" value="Genomic_DNA"/>
</dbReference>
<dbReference type="Pfam" id="PF08909">
    <property type="entry name" value="DUF1854"/>
    <property type="match status" value="1"/>
</dbReference>